<name>A0A1D1Z432_9ARAE</name>
<dbReference type="SUPFAM" id="SSF57850">
    <property type="entry name" value="RING/U-box"/>
    <property type="match status" value="1"/>
</dbReference>
<dbReference type="SMART" id="SM00249">
    <property type="entry name" value="PHD"/>
    <property type="match status" value="1"/>
</dbReference>
<dbReference type="GO" id="GO:0016567">
    <property type="term" value="P:protein ubiquitination"/>
    <property type="evidence" value="ECO:0007669"/>
    <property type="project" value="TreeGrafter"/>
</dbReference>
<dbReference type="PANTHER" id="PTHR15315:SF26">
    <property type="entry name" value="E3 UBIQUITIN-PROTEIN LIGASE NRDP1"/>
    <property type="match status" value="1"/>
</dbReference>
<dbReference type="InterPro" id="IPR011011">
    <property type="entry name" value="Znf_FYVE_PHD"/>
</dbReference>
<feature type="compositionally biased region" description="Basic and acidic residues" evidence="5">
    <location>
        <begin position="511"/>
        <end position="521"/>
    </location>
</feature>
<dbReference type="PROSITE" id="PS50016">
    <property type="entry name" value="ZF_PHD_2"/>
    <property type="match status" value="1"/>
</dbReference>
<evidence type="ECO:0000259" key="7">
    <source>
        <dbReference type="PROSITE" id="PS50089"/>
    </source>
</evidence>
<feature type="region of interest" description="Disordered" evidence="5">
    <location>
        <begin position="328"/>
        <end position="349"/>
    </location>
</feature>
<keyword evidence="3" id="KW-0862">Zinc</keyword>
<feature type="region of interest" description="Disordered" evidence="5">
    <location>
        <begin position="1216"/>
        <end position="1244"/>
    </location>
</feature>
<accession>A0A1D1Z432</accession>
<feature type="compositionally biased region" description="Polar residues" evidence="5">
    <location>
        <begin position="1225"/>
        <end position="1244"/>
    </location>
</feature>
<evidence type="ECO:0000259" key="6">
    <source>
        <dbReference type="PROSITE" id="PS50016"/>
    </source>
</evidence>
<organism evidence="8">
    <name type="scientific">Anthurium amnicola</name>
    <dbReference type="NCBI Taxonomy" id="1678845"/>
    <lineage>
        <taxon>Eukaryota</taxon>
        <taxon>Viridiplantae</taxon>
        <taxon>Streptophyta</taxon>
        <taxon>Embryophyta</taxon>
        <taxon>Tracheophyta</taxon>
        <taxon>Spermatophyta</taxon>
        <taxon>Magnoliopsida</taxon>
        <taxon>Liliopsida</taxon>
        <taxon>Araceae</taxon>
        <taxon>Pothoideae</taxon>
        <taxon>Potheae</taxon>
        <taxon>Anthurium</taxon>
    </lineage>
</organism>
<keyword evidence="2 4" id="KW-0863">Zinc-finger</keyword>
<sequence>MEAMDLGDDAEDVSGDAVAGLDDVLDDAAFENEACGICMDTVIDRGVLDCCSHWFCFACIDNWATITSLCPICKKEFQLITCLPVYDTISNFKVDEHLLSRGDDWYIQGKNNTLSFPSYYINEDAVICLDGDGCKIRSKLSTEEDLIFDTSIACDSCDIWYHAFCVGFDPECTLENSWLCPRCVDDALPQNLDNNSVQNPIDHYDPTNAGSGQSVDSAFSGKVSISIADAGETAVVVSMLEGTQLTRSAERGQVESELATNTGVAMEAVMANIDTCNTEFEQCVYRNCVDDGDDRSAAGDQGHFEFPLGLSSERSIISSNSLVQESFSGSSPSIEALTDRPATPSNDSELGMSFGLSVSEGGPSVCDVAKVQAVGDSAQHSNDVFSLSADKFIKNGDENVAPLPNHKNVSGHTEILSSQLMKDSYTSGQLKKRGRDSHAKPATEVCSTKDKLDERFHMVPQRRRIDTSVAMIPEGFSGMTSPKDSELKHASEMENRTSDIMTIVQDDREFSKKRLSDERNSQKSTNVRQSGVGLRMKKIMWRVGDDKESSLLVQKLRNEIRETVCGKELSDFSQDGAFDGELLSAFRAAIAKPTNKPVGKVDSSLARGKKHLLQKGKVRENLSKKIYGTASGRRRRAWDRDRVVEFWKHRCTSIKPEKVETLQSVLDLLKKIKSSHVNCEIEQGFEMEATNSILSRVYLADTSVLPRQEDIKPLSALTGHFMVSTLEHQNLDKFSSSLDTNLSKNIVRTDDKSSSDSSQGVVALYDKKVMIDGSNFMMGGRSCISAPRHSEGGEKTLKEPLVCSGSARCDKRNWALEVLARKNALTSRETSQRNEEDNSLLKETYPLLAQLPVEMRPVPAPSHHNKVPMQVRQAQLYRLTEHYLRRANVPVICITADVELAVADAINVEKEICERSKSKLVYMNLCSQHIIHTKPPKEETVVSNPTRSPAQSIEQEPNEAMSYPALGHDGVEEALRQAGLLSDSPPNSPPQSTTCFNEEVNSLVAGEGDLENLLNMDSHPDIDIYGDFDYDLDDGGYGGPSNLSSCLRECKLQNEDGDSKMKVVLSTASCERLINSPDPKNDRTNVPSHGKEQAPNELDKPRTAEADSCTLSKHWNDKAVCQPMLTTINDTCYPMTESLDDKRYAEPSWMVCKELHGPEKEVLERPIYAEVTDSTAENMTLACNENDTLKNEAIASGGDHENCSGVTLAGSILPANQKSSERENSPGNSLASISGNKPPESNNSVSKKVEVYIKEHIRPLCKSGVITVEQYRWAVGKATEKVMKYHCKAKSASFLIKEGNKVKKLAEEYVEASQRKEWKCKLH</sequence>
<feature type="region of interest" description="Disordered" evidence="5">
    <location>
        <begin position="936"/>
        <end position="957"/>
    </location>
</feature>
<feature type="domain" description="PHD-type" evidence="6">
    <location>
        <begin position="67"/>
        <end position="186"/>
    </location>
</feature>
<proteinExistence type="predicted"/>
<evidence type="ECO:0000313" key="8">
    <source>
        <dbReference type="EMBL" id="JAT61626.1"/>
    </source>
</evidence>
<feature type="region of interest" description="Disordered" evidence="5">
    <location>
        <begin position="511"/>
        <end position="530"/>
    </location>
</feature>
<dbReference type="InterPro" id="IPR013083">
    <property type="entry name" value="Znf_RING/FYVE/PHD"/>
</dbReference>
<dbReference type="InterPro" id="IPR017907">
    <property type="entry name" value="Znf_RING_CS"/>
</dbReference>
<dbReference type="InterPro" id="IPR001965">
    <property type="entry name" value="Znf_PHD"/>
</dbReference>
<keyword evidence="1" id="KW-0479">Metal-binding</keyword>
<dbReference type="Pfam" id="PF00628">
    <property type="entry name" value="PHD"/>
    <property type="match status" value="1"/>
</dbReference>
<evidence type="ECO:0000256" key="5">
    <source>
        <dbReference type="SAM" id="MobiDB-lite"/>
    </source>
</evidence>
<dbReference type="Gene3D" id="3.30.40.10">
    <property type="entry name" value="Zinc/RING finger domain, C3HC4 (zinc finger)"/>
    <property type="match status" value="2"/>
</dbReference>
<reference evidence="8" key="1">
    <citation type="submission" date="2015-07" db="EMBL/GenBank/DDBJ databases">
        <title>Transcriptome Assembly of Anthurium amnicola.</title>
        <authorList>
            <person name="Suzuki J."/>
        </authorList>
    </citation>
    <scope>NUCLEOTIDE SEQUENCE</scope>
</reference>
<dbReference type="PROSITE" id="PS50089">
    <property type="entry name" value="ZF_RING_2"/>
    <property type="match status" value="1"/>
</dbReference>
<feature type="region of interest" description="Disordered" evidence="5">
    <location>
        <begin position="1073"/>
        <end position="1105"/>
    </location>
</feature>
<protein>
    <submittedName>
        <fullName evidence="8">Uncharacterized protein At4g10930</fullName>
    </submittedName>
</protein>
<dbReference type="SMART" id="SM00184">
    <property type="entry name" value="RING"/>
    <property type="match status" value="1"/>
</dbReference>
<dbReference type="SUPFAM" id="SSF57903">
    <property type="entry name" value="FYVE/PHD zinc finger"/>
    <property type="match status" value="1"/>
</dbReference>
<evidence type="ECO:0000256" key="1">
    <source>
        <dbReference type="ARBA" id="ARBA00022723"/>
    </source>
</evidence>
<feature type="compositionally biased region" description="Basic and acidic residues" evidence="5">
    <location>
        <begin position="436"/>
        <end position="445"/>
    </location>
</feature>
<dbReference type="InterPro" id="IPR001841">
    <property type="entry name" value="Znf_RING"/>
</dbReference>
<dbReference type="PROSITE" id="PS00518">
    <property type="entry name" value="ZF_RING_1"/>
    <property type="match status" value="1"/>
</dbReference>
<feature type="region of interest" description="Disordered" evidence="5">
    <location>
        <begin position="424"/>
        <end position="445"/>
    </location>
</feature>
<feature type="compositionally biased region" description="Basic and acidic residues" evidence="5">
    <location>
        <begin position="1079"/>
        <end position="1105"/>
    </location>
</feature>
<dbReference type="PANTHER" id="PTHR15315">
    <property type="entry name" value="RING FINGER PROTEIN 41, 151"/>
    <property type="match status" value="1"/>
</dbReference>
<dbReference type="InterPro" id="IPR019787">
    <property type="entry name" value="Znf_PHD-finger"/>
</dbReference>
<evidence type="ECO:0000256" key="3">
    <source>
        <dbReference type="ARBA" id="ARBA00022833"/>
    </source>
</evidence>
<feature type="compositionally biased region" description="Polar residues" evidence="5">
    <location>
        <begin position="941"/>
        <end position="955"/>
    </location>
</feature>
<gene>
    <name evidence="8" type="primary">At4g10930_1</name>
    <name evidence="8" type="ORF">g.49514</name>
</gene>
<dbReference type="EMBL" id="GDJX01006310">
    <property type="protein sequence ID" value="JAT61626.1"/>
    <property type="molecule type" value="Transcribed_RNA"/>
</dbReference>
<dbReference type="GO" id="GO:0061630">
    <property type="term" value="F:ubiquitin protein ligase activity"/>
    <property type="evidence" value="ECO:0007669"/>
    <property type="project" value="TreeGrafter"/>
</dbReference>
<feature type="domain" description="RING-type" evidence="7">
    <location>
        <begin position="35"/>
        <end position="74"/>
    </location>
</feature>
<dbReference type="Pfam" id="PF13639">
    <property type="entry name" value="zf-RING_2"/>
    <property type="match status" value="1"/>
</dbReference>
<evidence type="ECO:0000256" key="2">
    <source>
        <dbReference type="ARBA" id="ARBA00022771"/>
    </source>
</evidence>
<evidence type="ECO:0000256" key="4">
    <source>
        <dbReference type="PROSITE-ProRule" id="PRU00175"/>
    </source>
</evidence>
<dbReference type="GO" id="GO:0008270">
    <property type="term" value="F:zinc ion binding"/>
    <property type="evidence" value="ECO:0007669"/>
    <property type="project" value="UniProtKB-KW"/>
</dbReference>